<dbReference type="AlphaFoldDB" id="A0A1M6QYS5"/>
<sequence length="98" mass="10773">MAFRDLVADLDDAVIRDLADDDITVDGEPLRGMFAAPWLGPDLGRQRTQLEHPQVSVRDADAVAIREGSIVTVGGDEYVVFELQPDGTGWTVLLLRPR</sequence>
<evidence type="ECO:0000313" key="2">
    <source>
        <dbReference type="Proteomes" id="UP000184395"/>
    </source>
</evidence>
<accession>A0A1M6QYS5</accession>
<organism evidence="1 2">
    <name type="scientific">Paraburkholderia terricola</name>
    <dbReference type="NCBI Taxonomy" id="169427"/>
    <lineage>
        <taxon>Bacteria</taxon>
        <taxon>Pseudomonadati</taxon>
        <taxon>Pseudomonadota</taxon>
        <taxon>Betaproteobacteria</taxon>
        <taxon>Burkholderiales</taxon>
        <taxon>Burkholderiaceae</taxon>
        <taxon>Paraburkholderia</taxon>
    </lineage>
</organism>
<dbReference type="Gene3D" id="2.40.10.180">
    <property type="entry name" value="Phage tail proteins"/>
    <property type="match status" value="1"/>
</dbReference>
<evidence type="ECO:0008006" key="3">
    <source>
        <dbReference type="Google" id="ProtNLM"/>
    </source>
</evidence>
<gene>
    <name evidence="1" type="ORF">SAMN05192548_101717</name>
</gene>
<dbReference type="EMBL" id="FRAB01000017">
    <property type="protein sequence ID" value="SHK25313.1"/>
    <property type="molecule type" value="Genomic_DNA"/>
</dbReference>
<dbReference type="Pfam" id="PF05354">
    <property type="entry name" value="Phage_attach"/>
    <property type="match status" value="1"/>
</dbReference>
<proteinExistence type="predicted"/>
<evidence type="ECO:0000313" key="1">
    <source>
        <dbReference type="EMBL" id="SHK25313.1"/>
    </source>
</evidence>
<name>A0A1M6QYS5_9BURK</name>
<dbReference type="STRING" id="169427.SAMN05192548_101717"/>
<dbReference type="GO" id="GO:0019068">
    <property type="term" value="P:virion assembly"/>
    <property type="evidence" value="ECO:0007669"/>
    <property type="project" value="InterPro"/>
</dbReference>
<reference evidence="1 2" key="1">
    <citation type="submission" date="2016-11" db="EMBL/GenBank/DDBJ databases">
        <authorList>
            <person name="Jaros S."/>
            <person name="Januszkiewicz K."/>
            <person name="Wedrychowicz H."/>
        </authorList>
    </citation>
    <scope>NUCLEOTIDE SEQUENCE [LARGE SCALE GENOMIC DNA]</scope>
    <source>
        <strain evidence="1 2">LMG 20594</strain>
    </source>
</reference>
<dbReference type="InterPro" id="IPR053734">
    <property type="entry name" value="Phage_Head-Tail_Connect_sf"/>
</dbReference>
<dbReference type="RefSeq" id="WP_073429769.1">
    <property type="nucleotide sequence ID" value="NZ_CADFGY010000020.1"/>
</dbReference>
<dbReference type="InterPro" id="IPR008018">
    <property type="entry name" value="Phage_tail_attach_FII"/>
</dbReference>
<protein>
    <recommendedName>
        <fullName evidence="3">ATP-binding sugar transporter</fullName>
    </recommendedName>
</protein>
<dbReference type="Proteomes" id="UP000184395">
    <property type="component" value="Unassembled WGS sequence"/>
</dbReference>
<dbReference type="OrthoDB" id="9104313at2"/>